<dbReference type="EMBL" id="GAIX01000955">
    <property type="protein sequence ID" value="JAA91605.1"/>
    <property type="molecule type" value="Transcribed_RNA"/>
</dbReference>
<sequence length="82" mass="9575">MIKMGTNYLIQTFTIGIVNINEFHCCLDVVRRFVNLRRQKICDLFVLQKICSSAYLLLLYVLPASFQCTRRVSSIRQALFLI</sequence>
<organism evidence="1">
    <name type="scientific">Pararge aegeria</name>
    <name type="common">speckled wood butterfly</name>
    <dbReference type="NCBI Taxonomy" id="116150"/>
    <lineage>
        <taxon>Eukaryota</taxon>
        <taxon>Metazoa</taxon>
        <taxon>Ecdysozoa</taxon>
        <taxon>Arthropoda</taxon>
        <taxon>Hexapoda</taxon>
        <taxon>Insecta</taxon>
        <taxon>Pterygota</taxon>
        <taxon>Neoptera</taxon>
        <taxon>Endopterygota</taxon>
        <taxon>Lepidoptera</taxon>
        <taxon>Glossata</taxon>
        <taxon>Ditrysia</taxon>
        <taxon>Papilionoidea</taxon>
        <taxon>Nymphalidae</taxon>
        <taxon>Satyrinae</taxon>
        <taxon>Satyrini</taxon>
        <taxon>Parargina</taxon>
        <taxon>Pararge</taxon>
    </lineage>
</organism>
<accession>S4PRB2</accession>
<dbReference type="AlphaFoldDB" id="S4PRB2"/>
<evidence type="ECO:0000313" key="1">
    <source>
        <dbReference type="EMBL" id="JAA91605.1"/>
    </source>
</evidence>
<protein>
    <submittedName>
        <fullName evidence="1">Uncharacterized protein</fullName>
    </submittedName>
</protein>
<reference evidence="1" key="2">
    <citation type="submission" date="2013-05" db="EMBL/GenBank/DDBJ databases">
        <authorList>
            <person name="Carter J.-M."/>
            <person name="Baker S.C."/>
            <person name="Pink R."/>
            <person name="Carter D.R.F."/>
            <person name="Collins A."/>
            <person name="Tomlin J."/>
            <person name="Gibbs M."/>
            <person name="Breuker C.J."/>
        </authorList>
    </citation>
    <scope>NUCLEOTIDE SEQUENCE</scope>
    <source>
        <tissue evidence="1">Ovary</tissue>
    </source>
</reference>
<reference evidence="1" key="1">
    <citation type="journal article" date="2013" name="BMC Genomics">
        <title>Unscrambling butterfly oogenesis.</title>
        <authorList>
            <person name="Carter J.M."/>
            <person name="Baker S.C."/>
            <person name="Pink R."/>
            <person name="Carter D.R."/>
            <person name="Collins A."/>
            <person name="Tomlin J."/>
            <person name="Gibbs M."/>
            <person name="Breuker C.J."/>
        </authorList>
    </citation>
    <scope>NUCLEOTIDE SEQUENCE</scope>
    <source>
        <tissue evidence="1">Ovary</tissue>
    </source>
</reference>
<proteinExistence type="predicted"/>
<name>S4PRB2_9NEOP</name>